<accession>A0A246JVH6</accession>
<proteinExistence type="predicted"/>
<dbReference type="Proteomes" id="UP000197361">
    <property type="component" value="Unassembled WGS sequence"/>
</dbReference>
<keyword evidence="3" id="KW-1185">Reference proteome</keyword>
<name>A0A246JVH6_9SPHN</name>
<evidence type="ECO:0000313" key="2">
    <source>
        <dbReference type="EMBL" id="OWQ97075.1"/>
    </source>
</evidence>
<protein>
    <recommendedName>
        <fullName evidence="1">Transcriptional regulator-like domain-containing protein</fullName>
    </recommendedName>
</protein>
<sequence>MPAYRQHFGLALEAVMAVQKMAKGKRALRLDFPGYAQEFLHRSPDYCRDHEIVMADRHADPASQEGMARRWGLCFPGRSASLGP</sequence>
<organism evidence="2 3">
    <name type="scientific">Sphingopyxis bauzanensis</name>
    <dbReference type="NCBI Taxonomy" id="651663"/>
    <lineage>
        <taxon>Bacteria</taxon>
        <taxon>Pseudomonadati</taxon>
        <taxon>Pseudomonadota</taxon>
        <taxon>Alphaproteobacteria</taxon>
        <taxon>Sphingomonadales</taxon>
        <taxon>Sphingomonadaceae</taxon>
        <taxon>Sphingopyxis</taxon>
    </lineage>
</organism>
<gene>
    <name evidence="2" type="ORF">CDQ92_08320</name>
</gene>
<feature type="domain" description="Transcriptional regulator-like" evidence="1">
    <location>
        <begin position="24"/>
        <end position="76"/>
    </location>
</feature>
<evidence type="ECO:0000259" key="1">
    <source>
        <dbReference type="Pfam" id="PF20109"/>
    </source>
</evidence>
<reference evidence="2 3" key="1">
    <citation type="journal article" date="2010" name="Int. J. Syst. Evol. Microbiol.">
        <title>Sphingopyxis bauzanensis sp. nov., a psychrophilic bacterium isolated from soil.</title>
        <authorList>
            <person name="Zhang D.C."/>
            <person name="Liu H.C."/>
            <person name="Xin Y.H."/>
            <person name="Zhou Y.G."/>
            <person name="Schinner F."/>
            <person name="Margesin R."/>
        </authorList>
    </citation>
    <scope>NUCLEOTIDE SEQUENCE [LARGE SCALE GENOMIC DNA]</scope>
    <source>
        <strain evidence="2 3">DSM 22271</strain>
    </source>
</reference>
<comment type="caution">
    <text evidence="2">The sequence shown here is derived from an EMBL/GenBank/DDBJ whole genome shotgun (WGS) entry which is preliminary data.</text>
</comment>
<dbReference type="RefSeq" id="WP_088440931.1">
    <property type="nucleotide sequence ID" value="NZ_BMMC01000003.1"/>
</dbReference>
<evidence type="ECO:0000313" key="3">
    <source>
        <dbReference type="Proteomes" id="UP000197361"/>
    </source>
</evidence>
<dbReference type="Pfam" id="PF20109">
    <property type="entry name" value="Trans_reg_dom"/>
    <property type="match status" value="1"/>
</dbReference>
<dbReference type="AlphaFoldDB" id="A0A246JVH6"/>
<dbReference type="EMBL" id="NISK01000002">
    <property type="protein sequence ID" value="OWQ97075.1"/>
    <property type="molecule type" value="Genomic_DNA"/>
</dbReference>
<dbReference type="InterPro" id="IPR045465">
    <property type="entry name" value="Trans_reg_dom"/>
</dbReference>
<dbReference type="OrthoDB" id="8654520at2"/>